<keyword evidence="3 7" id="KW-0812">Transmembrane</keyword>
<feature type="transmembrane region" description="Helical" evidence="7">
    <location>
        <begin position="279"/>
        <end position="296"/>
    </location>
</feature>
<feature type="compositionally biased region" description="Low complexity" evidence="6">
    <location>
        <begin position="13"/>
        <end position="33"/>
    </location>
</feature>
<dbReference type="PANTHER" id="PTHR10778">
    <property type="entry name" value="SOLUTE CARRIER FAMILY 35 MEMBER B"/>
    <property type="match status" value="1"/>
</dbReference>
<keyword evidence="2" id="KW-0813">Transport</keyword>
<accession>F1A5Q8</accession>
<dbReference type="PANTHER" id="PTHR10778:SF8">
    <property type="entry name" value="ADENOSINE 3'-PHOSPHO 5'-PHOSPHOSULFATE TRANSPORTER 2"/>
    <property type="match status" value="1"/>
</dbReference>
<name>F1A5Q8_DICPU</name>
<keyword evidence="9" id="KW-1185">Reference proteome</keyword>
<feature type="transmembrane region" description="Helical" evidence="7">
    <location>
        <begin position="479"/>
        <end position="500"/>
    </location>
</feature>
<dbReference type="RefSeq" id="XP_003295003.1">
    <property type="nucleotide sequence ID" value="XM_003294955.1"/>
</dbReference>
<evidence type="ECO:0000256" key="7">
    <source>
        <dbReference type="SAM" id="Phobius"/>
    </source>
</evidence>
<keyword evidence="4 7" id="KW-1133">Transmembrane helix</keyword>
<feature type="transmembrane region" description="Helical" evidence="7">
    <location>
        <begin position="570"/>
        <end position="588"/>
    </location>
</feature>
<feature type="transmembrane region" description="Helical" evidence="7">
    <location>
        <begin position="396"/>
        <end position="414"/>
    </location>
</feature>
<organism evidence="8 9">
    <name type="scientific">Dictyostelium purpureum</name>
    <name type="common">Slime mold</name>
    <dbReference type="NCBI Taxonomy" id="5786"/>
    <lineage>
        <taxon>Eukaryota</taxon>
        <taxon>Amoebozoa</taxon>
        <taxon>Evosea</taxon>
        <taxon>Eumycetozoa</taxon>
        <taxon>Dictyostelia</taxon>
        <taxon>Dictyosteliales</taxon>
        <taxon>Dictyosteliaceae</taxon>
        <taxon>Dictyostelium</taxon>
    </lineage>
</organism>
<feature type="transmembrane region" description="Helical" evidence="7">
    <location>
        <begin position="445"/>
        <end position="467"/>
    </location>
</feature>
<keyword evidence="5 7" id="KW-0472">Membrane</keyword>
<dbReference type="GO" id="GO:0005789">
    <property type="term" value="C:endoplasmic reticulum membrane"/>
    <property type="evidence" value="ECO:0000318"/>
    <property type="project" value="GO_Central"/>
</dbReference>
<evidence type="ECO:0000256" key="1">
    <source>
        <dbReference type="ARBA" id="ARBA00004141"/>
    </source>
</evidence>
<dbReference type="Proteomes" id="UP000001064">
    <property type="component" value="Unassembled WGS sequence"/>
</dbReference>
<dbReference type="KEGG" id="dpp:DICPUDRAFT_160104"/>
<dbReference type="VEuPathDB" id="AmoebaDB:DICPUDRAFT_160104"/>
<evidence type="ECO:0008006" key="10">
    <source>
        <dbReference type="Google" id="ProtNLM"/>
    </source>
</evidence>
<evidence type="ECO:0000256" key="3">
    <source>
        <dbReference type="ARBA" id="ARBA00022692"/>
    </source>
</evidence>
<evidence type="ECO:0000313" key="9">
    <source>
        <dbReference type="Proteomes" id="UP000001064"/>
    </source>
</evidence>
<dbReference type="Pfam" id="PF08449">
    <property type="entry name" value="UAA"/>
    <property type="match status" value="1"/>
</dbReference>
<feature type="region of interest" description="Disordered" evidence="6">
    <location>
        <begin position="213"/>
        <end position="237"/>
    </location>
</feature>
<evidence type="ECO:0000256" key="6">
    <source>
        <dbReference type="SAM" id="MobiDB-lite"/>
    </source>
</evidence>
<feature type="transmembrane region" description="Helical" evidence="7">
    <location>
        <begin position="421"/>
        <end position="439"/>
    </location>
</feature>
<protein>
    <recommendedName>
        <fullName evidence="10">Sugar phosphate transporter domain-containing protein</fullName>
    </recommendedName>
</protein>
<evidence type="ECO:0000313" key="8">
    <source>
        <dbReference type="EMBL" id="EGC28474.1"/>
    </source>
</evidence>
<proteinExistence type="predicted"/>
<dbReference type="OrthoDB" id="438495at2759"/>
<dbReference type="GO" id="GO:0055085">
    <property type="term" value="P:transmembrane transport"/>
    <property type="evidence" value="ECO:0000318"/>
    <property type="project" value="GO_Central"/>
</dbReference>
<dbReference type="GO" id="GO:0000139">
    <property type="term" value="C:Golgi membrane"/>
    <property type="evidence" value="ECO:0000318"/>
    <property type="project" value="GO_Central"/>
</dbReference>
<dbReference type="InParanoid" id="F1A5Q8"/>
<sequence length="600" mass="68343">MDIFEDVPLTTQNSQVNNNNKNINNSNSNNNLSPLINEKKNEFDNSTPILLSNNDINLGLNNFQQNFQYLIPNGASSGGSVITSPYIKSSIQNKNSPKILTNNNNNCNNNNTKPIDNFNLYENNQNNKNTIIDNNNLNSNDYNKNETIKLINNIDNILYNNNKNNESKQFYNNDINNNNNNKIKKLINQTISKPLSIFFQVFSSYFDKRHQSPATTTSSATIKNSDLGSAPSGNNKDSLAVSTNNNIEIEFSSEFSNNNSNSINNSNNTTNNNNIKPNIIFYTSYVVILYLIYGFLQELLFKKQEVNFFALYSFSQFFFSFLFSIRDIILQQRRTNKTNNNNNSLNNNINNLSHLQIFQRLSIKKIKLYTLLSFVLFLTKTLGNESLRLLSYKTKILFQTSKIIPVMIIGGILFKRSHTTTEYASIAAMLSGLFLFALGDSVNSFLSPLGIVLIVSYIFVESIKSILYEKILKDFSSELELSLFTNFFGSILTLPILFYSGELKSSLVYLLTHKLVLLSMMGFISLGYFANIAYLNLIKITDAFYANVISSFRKFLTILLSFFLFQDTMLTFHLIGILIFFIGLGTEIRQQKLKDQKLKL</sequence>
<reference evidence="9" key="1">
    <citation type="journal article" date="2011" name="Genome Biol.">
        <title>Comparative genomics of the social amoebae Dictyostelium discoideum and Dictyostelium purpureum.</title>
        <authorList>
            <consortium name="US DOE Joint Genome Institute (JGI-PGF)"/>
            <person name="Sucgang R."/>
            <person name="Kuo A."/>
            <person name="Tian X."/>
            <person name="Salerno W."/>
            <person name="Parikh A."/>
            <person name="Feasley C.L."/>
            <person name="Dalin E."/>
            <person name="Tu H."/>
            <person name="Huang E."/>
            <person name="Barry K."/>
            <person name="Lindquist E."/>
            <person name="Shapiro H."/>
            <person name="Bruce D."/>
            <person name="Schmutz J."/>
            <person name="Salamov A."/>
            <person name="Fey P."/>
            <person name="Gaudet P."/>
            <person name="Anjard C."/>
            <person name="Babu M.M."/>
            <person name="Basu S."/>
            <person name="Bushmanova Y."/>
            <person name="van der Wel H."/>
            <person name="Katoh-Kurasawa M."/>
            <person name="Dinh C."/>
            <person name="Coutinho P.M."/>
            <person name="Saito T."/>
            <person name="Elias M."/>
            <person name="Schaap P."/>
            <person name="Kay R.R."/>
            <person name="Henrissat B."/>
            <person name="Eichinger L."/>
            <person name="Rivero F."/>
            <person name="Putnam N.H."/>
            <person name="West C.M."/>
            <person name="Loomis W.F."/>
            <person name="Chisholm R.L."/>
            <person name="Shaulsky G."/>
            <person name="Strassmann J.E."/>
            <person name="Queller D.C."/>
            <person name="Kuspa A."/>
            <person name="Grigoriev I.V."/>
        </authorList>
    </citation>
    <scope>NUCLEOTIDE SEQUENCE [LARGE SCALE GENOMIC DNA]</scope>
    <source>
        <strain evidence="9">QSDP1</strain>
    </source>
</reference>
<dbReference type="STRING" id="5786.F1A5Q8"/>
<feature type="transmembrane region" description="Helical" evidence="7">
    <location>
        <begin position="515"/>
        <end position="537"/>
    </location>
</feature>
<dbReference type="InterPro" id="IPR013657">
    <property type="entry name" value="SCL35B1-4/HUT1"/>
</dbReference>
<dbReference type="GeneID" id="10510880"/>
<evidence type="ECO:0000256" key="4">
    <source>
        <dbReference type="ARBA" id="ARBA00022989"/>
    </source>
</evidence>
<dbReference type="eggNOG" id="KOG1582">
    <property type="taxonomic scope" value="Eukaryota"/>
</dbReference>
<feature type="transmembrane region" description="Helical" evidence="7">
    <location>
        <begin position="308"/>
        <end position="329"/>
    </location>
</feature>
<feature type="region of interest" description="Disordered" evidence="6">
    <location>
        <begin position="1"/>
        <end position="33"/>
    </location>
</feature>
<feature type="transmembrane region" description="Helical" evidence="7">
    <location>
        <begin position="544"/>
        <end position="564"/>
    </location>
</feature>
<dbReference type="GO" id="GO:0046963">
    <property type="term" value="P:3'-phosphoadenosine 5'-phosphosulfate transport"/>
    <property type="evidence" value="ECO:0000318"/>
    <property type="project" value="GO_Central"/>
</dbReference>
<dbReference type="AlphaFoldDB" id="F1A5Q8"/>
<dbReference type="GO" id="GO:0046964">
    <property type="term" value="F:3'-phosphoadenosine 5'-phosphosulfate transmembrane transporter activity"/>
    <property type="evidence" value="ECO:0000318"/>
    <property type="project" value="GO_Central"/>
</dbReference>
<gene>
    <name evidence="8" type="ORF">DICPUDRAFT_160104</name>
</gene>
<comment type="subcellular location">
    <subcellularLocation>
        <location evidence="1">Membrane</location>
        <topology evidence="1">Multi-pass membrane protein</topology>
    </subcellularLocation>
</comment>
<dbReference type="EMBL" id="GL871624">
    <property type="protein sequence ID" value="EGC28474.1"/>
    <property type="molecule type" value="Genomic_DNA"/>
</dbReference>
<evidence type="ECO:0000256" key="5">
    <source>
        <dbReference type="ARBA" id="ARBA00023136"/>
    </source>
</evidence>
<evidence type="ECO:0000256" key="2">
    <source>
        <dbReference type="ARBA" id="ARBA00022448"/>
    </source>
</evidence>